<keyword evidence="4" id="KW-1278">Translocase</keyword>
<dbReference type="InterPro" id="IPR027417">
    <property type="entry name" value="P-loop_NTPase"/>
</dbReference>
<dbReference type="Proteomes" id="UP001275440">
    <property type="component" value="Unassembled WGS sequence"/>
</dbReference>
<evidence type="ECO:0000256" key="4">
    <source>
        <dbReference type="ARBA" id="ARBA00022967"/>
    </source>
</evidence>
<keyword evidence="1" id="KW-0472">Membrane</keyword>
<keyword evidence="9" id="KW-1185">Reference proteome</keyword>
<evidence type="ECO:0000256" key="5">
    <source>
        <dbReference type="ARBA" id="ARBA00023455"/>
    </source>
</evidence>
<dbReference type="CDD" id="cd03228">
    <property type="entry name" value="ABCC_MRP_Like"/>
    <property type="match status" value="1"/>
</dbReference>
<feature type="domain" description="ABC transporter" evidence="7">
    <location>
        <begin position="75"/>
        <end position="315"/>
    </location>
</feature>
<comment type="similarity">
    <text evidence="5">Belongs to the ABC transporter superfamily. Siderophore-Fe(3+) uptake transporter (SIUT) (TC 3.A.1.21) family.</text>
</comment>
<dbReference type="PROSITE" id="PS50893">
    <property type="entry name" value="ABC_TRANSPORTER_2"/>
    <property type="match status" value="1"/>
</dbReference>
<dbReference type="Gene3D" id="3.40.50.300">
    <property type="entry name" value="P-loop containing nucleotide triphosphate hydrolases"/>
    <property type="match status" value="1"/>
</dbReference>
<reference evidence="8 9" key="1">
    <citation type="submission" date="2019-10" db="EMBL/GenBank/DDBJ databases">
        <title>Draft Genome Assembly of Rhodococcus zopfii DSM44189.</title>
        <authorList>
            <person name="Sutton J.M."/>
            <person name="Akob D.M."/>
            <person name="Bushman T.J."/>
        </authorList>
    </citation>
    <scope>NUCLEOTIDE SEQUENCE [LARGE SCALE GENOMIC DNA]</scope>
    <source>
        <strain evidence="8 9">DSM 44189</strain>
    </source>
</reference>
<dbReference type="PANTHER" id="PTHR24221:SF654">
    <property type="entry name" value="ATP-BINDING CASSETTE SUB-FAMILY B MEMBER 6"/>
    <property type="match status" value="1"/>
</dbReference>
<evidence type="ECO:0000259" key="7">
    <source>
        <dbReference type="PROSITE" id="PS50893"/>
    </source>
</evidence>
<sequence>MLILLNVGAMPLAVAGTAAVAIRTALSAMRGFSASTNVAYENALFYQDYVDFVREAEHRQESSGNSIPYSDRFTVALRNVSFTYPSAATPALRGISLDIAPGEVVAVVGGNGAGKSTLARIIAGLYRPDSGRVSYSGVPIEQVDRRWLRDRIAVVAQDFTRWPFSARENITIGRAPNTEPDVRLRQACLASGAAEVLARLPDGPDTMLDPSYVGGTDLSGGQWQRIAIARSLYRNPGLLIVDEPTAALDAPAERMIFDMIRAEAGGRAVVLITHRLSGVSLADRIVVLDRGRMVDCGTHAELMRRGGDLPRFLSAPGRAVRGPDVERRNGSTVPQQFRRPQSRPSREPPMALPGDRQRGCHRLVARVPIHRRIAVRNDSR</sequence>
<name>A0ABU3WWM6_9NOCA</name>
<evidence type="ECO:0000256" key="2">
    <source>
        <dbReference type="ARBA" id="ARBA00022741"/>
    </source>
</evidence>
<keyword evidence="3 8" id="KW-0067">ATP-binding</keyword>
<proteinExistence type="inferred from homology"/>
<keyword evidence="1" id="KW-0997">Cell inner membrane</keyword>
<dbReference type="InterPro" id="IPR003593">
    <property type="entry name" value="AAA+_ATPase"/>
</dbReference>
<evidence type="ECO:0000256" key="6">
    <source>
        <dbReference type="SAM" id="MobiDB-lite"/>
    </source>
</evidence>
<dbReference type="Pfam" id="PF00005">
    <property type="entry name" value="ABC_tran"/>
    <property type="match status" value="1"/>
</dbReference>
<dbReference type="PANTHER" id="PTHR24221">
    <property type="entry name" value="ATP-BINDING CASSETTE SUB-FAMILY B"/>
    <property type="match status" value="1"/>
</dbReference>
<organism evidence="8 9">
    <name type="scientific">Rhodococcus zopfii</name>
    <dbReference type="NCBI Taxonomy" id="43772"/>
    <lineage>
        <taxon>Bacteria</taxon>
        <taxon>Bacillati</taxon>
        <taxon>Actinomycetota</taxon>
        <taxon>Actinomycetes</taxon>
        <taxon>Mycobacteriales</taxon>
        <taxon>Nocardiaceae</taxon>
        <taxon>Rhodococcus</taxon>
    </lineage>
</organism>
<dbReference type="PROSITE" id="PS00211">
    <property type="entry name" value="ABC_TRANSPORTER_1"/>
    <property type="match status" value="1"/>
</dbReference>
<dbReference type="InterPro" id="IPR003439">
    <property type="entry name" value="ABC_transporter-like_ATP-bd"/>
</dbReference>
<evidence type="ECO:0000313" key="8">
    <source>
        <dbReference type="EMBL" id="MDV2477803.1"/>
    </source>
</evidence>
<feature type="compositionally biased region" description="Low complexity" evidence="6">
    <location>
        <begin position="334"/>
        <end position="343"/>
    </location>
</feature>
<gene>
    <name evidence="8" type="ORF">F8M49_24780</name>
</gene>
<keyword evidence="1" id="KW-1003">Cell membrane</keyword>
<dbReference type="InterPro" id="IPR017871">
    <property type="entry name" value="ABC_transporter-like_CS"/>
</dbReference>
<keyword evidence="2" id="KW-0547">Nucleotide-binding</keyword>
<protein>
    <submittedName>
        <fullName evidence="8">ATP-binding cassette domain-containing protein</fullName>
    </submittedName>
</protein>
<dbReference type="InterPro" id="IPR039421">
    <property type="entry name" value="Type_1_exporter"/>
</dbReference>
<dbReference type="GO" id="GO:0005524">
    <property type="term" value="F:ATP binding"/>
    <property type="evidence" value="ECO:0007669"/>
    <property type="project" value="UniProtKB-KW"/>
</dbReference>
<dbReference type="SUPFAM" id="SSF52540">
    <property type="entry name" value="P-loop containing nucleoside triphosphate hydrolases"/>
    <property type="match status" value="1"/>
</dbReference>
<comment type="caution">
    <text evidence="8">The sequence shown here is derived from an EMBL/GenBank/DDBJ whole genome shotgun (WGS) entry which is preliminary data.</text>
</comment>
<evidence type="ECO:0000256" key="3">
    <source>
        <dbReference type="ARBA" id="ARBA00022840"/>
    </source>
</evidence>
<evidence type="ECO:0000256" key="1">
    <source>
        <dbReference type="ARBA" id="ARBA00022519"/>
    </source>
</evidence>
<dbReference type="SMART" id="SM00382">
    <property type="entry name" value="AAA"/>
    <property type="match status" value="1"/>
</dbReference>
<feature type="region of interest" description="Disordered" evidence="6">
    <location>
        <begin position="316"/>
        <end position="358"/>
    </location>
</feature>
<evidence type="ECO:0000313" key="9">
    <source>
        <dbReference type="Proteomes" id="UP001275440"/>
    </source>
</evidence>
<accession>A0ABU3WWM6</accession>
<dbReference type="EMBL" id="WBMO01000005">
    <property type="protein sequence ID" value="MDV2477803.1"/>
    <property type="molecule type" value="Genomic_DNA"/>
</dbReference>